<dbReference type="EMBL" id="JAGTJQ010000015">
    <property type="protein sequence ID" value="KAH7012058.1"/>
    <property type="molecule type" value="Genomic_DNA"/>
</dbReference>
<keyword evidence="3" id="KW-1185">Reference proteome</keyword>
<reference evidence="2" key="1">
    <citation type="journal article" date="2021" name="Nat. Commun.">
        <title>Genetic determinants of endophytism in the Arabidopsis root mycobiome.</title>
        <authorList>
            <person name="Mesny F."/>
            <person name="Miyauchi S."/>
            <person name="Thiergart T."/>
            <person name="Pickel B."/>
            <person name="Atanasova L."/>
            <person name="Karlsson M."/>
            <person name="Huettel B."/>
            <person name="Barry K.W."/>
            <person name="Haridas S."/>
            <person name="Chen C."/>
            <person name="Bauer D."/>
            <person name="Andreopoulos W."/>
            <person name="Pangilinan J."/>
            <person name="LaButti K."/>
            <person name="Riley R."/>
            <person name="Lipzen A."/>
            <person name="Clum A."/>
            <person name="Drula E."/>
            <person name="Henrissat B."/>
            <person name="Kohler A."/>
            <person name="Grigoriev I.V."/>
            <person name="Martin F.M."/>
            <person name="Hacquard S."/>
        </authorList>
    </citation>
    <scope>NUCLEOTIDE SEQUENCE</scope>
    <source>
        <strain evidence="2">MPI-CAGE-CH-0230</strain>
    </source>
</reference>
<comment type="caution">
    <text evidence="2">The sequence shown here is derived from an EMBL/GenBank/DDBJ whole genome shotgun (WGS) entry which is preliminary data.</text>
</comment>
<dbReference type="GeneID" id="70191201"/>
<organism evidence="2 3">
    <name type="scientific">Microdochium trichocladiopsis</name>
    <dbReference type="NCBI Taxonomy" id="1682393"/>
    <lineage>
        <taxon>Eukaryota</taxon>
        <taxon>Fungi</taxon>
        <taxon>Dikarya</taxon>
        <taxon>Ascomycota</taxon>
        <taxon>Pezizomycotina</taxon>
        <taxon>Sordariomycetes</taxon>
        <taxon>Xylariomycetidae</taxon>
        <taxon>Xylariales</taxon>
        <taxon>Microdochiaceae</taxon>
        <taxon>Microdochium</taxon>
    </lineage>
</organism>
<evidence type="ECO:0000313" key="2">
    <source>
        <dbReference type="EMBL" id="KAH7012058.1"/>
    </source>
</evidence>
<dbReference type="AlphaFoldDB" id="A0A9P8XTE2"/>
<feature type="region of interest" description="Disordered" evidence="1">
    <location>
        <begin position="18"/>
        <end position="38"/>
    </location>
</feature>
<name>A0A9P8XTE2_9PEZI</name>
<gene>
    <name evidence="2" type="ORF">B0I36DRAFT_399992</name>
</gene>
<evidence type="ECO:0000256" key="1">
    <source>
        <dbReference type="SAM" id="MobiDB-lite"/>
    </source>
</evidence>
<feature type="compositionally biased region" description="Basic and acidic residues" evidence="1">
    <location>
        <begin position="103"/>
        <end position="124"/>
    </location>
</feature>
<feature type="region of interest" description="Disordered" evidence="1">
    <location>
        <begin position="85"/>
        <end position="150"/>
    </location>
</feature>
<dbReference type="Proteomes" id="UP000756346">
    <property type="component" value="Unassembled WGS sequence"/>
</dbReference>
<protein>
    <submittedName>
        <fullName evidence="2">Uncharacterized protein</fullName>
    </submittedName>
</protein>
<feature type="non-terminal residue" evidence="2">
    <location>
        <position position="150"/>
    </location>
</feature>
<evidence type="ECO:0000313" key="3">
    <source>
        <dbReference type="Proteomes" id="UP000756346"/>
    </source>
</evidence>
<proteinExistence type="predicted"/>
<accession>A0A9P8XTE2</accession>
<dbReference type="RefSeq" id="XP_046004434.1">
    <property type="nucleotide sequence ID" value="XM_046161655.1"/>
</dbReference>
<sequence length="150" mass="16283">QVQRVLILGHPQAARPVLHEGHLSPPTSIHPKRTTGSGCEKVMDDSRELCGNGDYDFYKKALPDEDSFTKPILVATCSDQRDQWKGEARSVHSMGVEKAPSQDPRECSAFRPDKAAGAGHERSSANRSRPLHEPCSGAGPVLVPLHNADP</sequence>